<evidence type="ECO:0000259" key="9">
    <source>
        <dbReference type="Pfam" id="PF13462"/>
    </source>
</evidence>
<dbReference type="InterPro" id="IPR006311">
    <property type="entry name" value="TAT_signal"/>
</dbReference>
<dbReference type="PROSITE" id="PS51318">
    <property type="entry name" value="TAT"/>
    <property type="match status" value="1"/>
</dbReference>
<evidence type="ECO:0000256" key="3">
    <source>
        <dbReference type="ARBA" id="ARBA00022729"/>
    </source>
</evidence>
<proteinExistence type="inferred from homology"/>
<dbReference type="InterPro" id="IPR036249">
    <property type="entry name" value="Thioredoxin-like_sf"/>
</dbReference>
<dbReference type="PROSITE" id="PS51257">
    <property type="entry name" value="PROKAR_LIPOPROTEIN"/>
    <property type="match status" value="1"/>
</dbReference>
<keyword evidence="4" id="KW-0813">Transport</keyword>
<name>A0ABD6BPR1_9EURY</name>
<dbReference type="Pfam" id="PF13462">
    <property type="entry name" value="Thioredoxin_4"/>
    <property type="match status" value="1"/>
</dbReference>
<keyword evidence="7" id="KW-0676">Redox-active center</keyword>
<evidence type="ECO:0000313" key="10">
    <source>
        <dbReference type="EMBL" id="MFD1566800.1"/>
    </source>
</evidence>
<evidence type="ECO:0000256" key="6">
    <source>
        <dbReference type="ARBA" id="ARBA00023157"/>
    </source>
</evidence>
<comment type="similarity">
    <text evidence="1">Belongs to the thioredoxin family. DsbA subfamily.</text>
</comment>
<gene>
    <name evidence="10" type="ORF">ACFSAU_04780</name>
</gene>
<keyword evidence="4" id="KW-0249">Electron transport</keyword>
<keyword evidence="5" id="KW-0560">Oxidoreductase</keyword>
<evidence type="ECO:0000256" key="5">
    <source>
        <dbReference type="ARBA" id="ARBA00023002"/>
    </source>
</evidence>
<feature type="domain" description="Thioredoxin-like fold" evidence="9">
    <location>
        <begin position="51"/>
        <end position="191"/>
    </location>
</feature>
<dbReference type="SUPFAM" id="SSF52833">
    <property type="entry name" value="Thioredoxin-like"/>
    <property type="match status" value="1"/>
</dbReference>
<evidence type="ECO:0000256" key="2">
    <source>
        <dbReference type="ARBA" id="ARBA00007787"/>
    </source>
</evidence>
<evidence type="ECO:0000256" key="8">
    <source>
        <dbReference type="SAM" id="MobiDB-lite"/>
    </source>
</evidence>
<dbReference type="Gene3D" id="3.40.30.10">
    <property type="entry name" value="Glutaredoxin"/>
    <property type="match status" value="1"/>
</dbReference>
<dbReference type="Proteomes" id="UP001597139">
    <property type="component" value="Unassembled WGS sequence"/>
</dbReference>
<protein>
    <submittedName>
        <fullName evidence="10">DsbA family protein</fullName>
    </submittedName>
</protein>
<accession>A0ABD6BPR1</accession>
<evidence type="ECO:0000256" key="1">
    <source>
        <dbReference type="ARBA" id="ARBA00005791"/>
    </source>
</evidence>
<comment type="similarity">
    <text evidence="2">Belongs to the glutaredoxin family.</text>
</comment>
<dbReference type="EMBL" id="JBHUCZ010000002">
    <property type="protein sequence ID" value="MFD1566800.1"/>
    <property type="molecule type" value="Genomic_DNA"/>
</dbReference>
<dbReference type="InterPro" id="IPR012336">
    <property type="entry name" value="Thioredoxin-like_fold"/>
</dbReference>
<comment type="caution">
    <text evidence="10">The sequence shown here is derived from an EMBL/GenBank/DDBJ whole genome shotgun (WGS) entry which is preliminary data.</text>
</comment>
<dbReference type="RefSeq" id="WP_267646753.1">
    <property type="nucleotide sequence ID" value="NZ_JANHGR010000001.1"/>
</dbReference>
<evidence type="ECO:0000313" key="11">
    <source>
        <dbReference type="Proteomes" id="UP001597139"/>
    </source>
</evidence>
<feature type="region of interest" description="Disordered" evidence="8">
    <location>
        <begin position="24"/>
        <end position="52"/>
    </location>
</feature>
<dbReference type="GO" id="GO:0016491">
    <property type="term" value="F:oxidoreductase activity"/>
    <property type="evidence" value="ECO:0007669"/>
    <property type="project" value="UniProtKB-KW"/>
</dbReference>
<organism evidence="10 11">
    <name type="scientific">Halolamina litorea</name>
    <dbReference type="NCBI Taxonomy" id="1515593"/>
    <lineage>
        <taxon>Archaea</taxon>
        <taxon>Methanobacteriati</taxon>
        <taxon>Methanobacteriota</taxon>
        <taxon>Stenosarchaea group</taxon>
        <taxon>Halobacteria</taxon>
        <taxon>Halobacteriales</taxon>
        <taxon>Haloferacaceae</taxon>
    </lineage>
</organism>
<dbReference type="AlphaFoldDB" id="A0ABD6BPR1"/>
<evidence type="ECO:0000256" key="4">
    <source>
        <dbReference type="ARBA" id="ARBA00022982"/>
    </source>
</evidence>
<keyword evidence="11" id="KW-1185">Reference proteome</keyword>
<dbReference type="PANTHER" id="PTHR13887:SF14">
    <property type="entry name" value="DISULFIDE BOND FORMATION PROTEIN D"/>
    <property type="match status" value="1"/>
</dbReference>
<sequence length="216" mass="22838">MTSRRRYLGGLAALTALAGCSTGSDGAQSVREHPSGEGIDSQPALGPAPGEAEGTIVAFEDPSCPTCARFERSTFPQLRSNLIDEGRVSFVFRSIPIIYDWGEPATMALEATYDRDESAFWALKSHYYAQQDAFDSDNVLDLTESFLADETGIDAAAVRADTEAGAFQDAVDLDLRASESAGVSATPTLFLFDADGFVTDVSGPVGYDSITGALGL</sequence>
<keyword evidence="3" id="KW-0732">Signal</keyword>
<reference evidence="10 11" key="1">
    <citation type="journal article" date="2019" name="Int. J. Syst. Evol. Microbiol.">
        <title>The Global Catalogue of Microorganisms (GCM) 10K type strain sequencing project: providing services to taxonomists for standard genome sequencing and annotation.</title>
        <authorList>
            <consortium name="The Broad Institute Genomics Platform"/>
            <consortium name="The Broad Institute Genome Sequencing Center for Infectious Disease"/>
            <person name="Wu L."/>
            <person name="Ma J."/>
        </authorList>
    </citation>
    <scope>NUCLEOTIDE SEQUENCE [LARGE SCALE GENOMIC DNA]</scope>
    <source>
        <strain evidence="10 11">CGMCC 1.12859</strain>
    </source>
</reference>
<evidence type="ECO:0000256" key="7">
    <source>
        <dbReference type="ARBA" id="ARBA00023284"/>
    </source>
</evidence>
<keyword evidence="6" id="KW-1015">Disulfide bond</keyword>
<dbReference type="PANTHER" id="PTHR13887">
    <property type="entry name" value="GLUTATHIONE S-TRANSFERASE KAPPA"/>
    <property type="match status" value="1"/>
</dbReference>